<dbReference type="SUPFAM" id="SSF55120">
    <property type="entry name" value="Pseudouridine synthase"/>
    <property type="match status" value="1"/>
</dbReference>
<proteinExistence type="inferred from homology"/>
<dbReference type="GO" id="GO:0005634">
    <property type="term" value="C:nucleus"/>
    <property type="evidence" value="ECO:0007669"/>
    <property type="project" value="TreeGrafter"/>
</dbReference>
<evidence type="ECO:0000256" key="3">
    <source>
        <dbReference type="ARBA" id="ARBA00023235"/>
    </source>
</evidence>
<organism evidence="5 6">
    <name type="scientific">Danaus chrysippus</name>
    <name type="common">African queen</name>
    <dbReference type="NCBI Taxonomy" id="151541"/>
    <lineage>
        <taxon>Eukaryota</taxon>
        <taxon>Metazoa</taxon>
        <taxon>Ecdysozoa</taxon>
        <taxon>Arthropoda</taxon>
        <taxon>Hexapoda</taxon>
        <taxon>Insecta</taxon>
        <taxon>Pterygota</taxon>
        <taxon>Neoptera</taxon>
        <taxon>Endopterygota</taxon>
        <taxon>Lepidoptera</taxon>
        <taxon>Glossata</taxon>
        <taxon>Ditrysia</taxon>
        <taxon>Papilionoidea</taxon>
        <taxon>Nymphalidae</taxon>
        <taxon>Danainae</taxon>
        <taxon>Danaini</taxon>
        <taxon>Danaina</taxon>
        <taxon>Danaus</taxon>
        <taxon>Anosia</taxon>
    </lineage>
</organism>
<dbReference type="Gene3D" id="3.30.70.660">
    <property type="entry name" value="Pseudouridine synthase I, catalytic domain, C-terminal subdomain"/>
    <property type="match status" value="1"/>
</dbReference>
<dbReference type="NCBIfam" id="TIGR00071">
    <property type="entry name" value="hisT_truA"/>
    <property type="match status" value="1"/>
</dbReference>
<comment type="caution">
    <text evidence="5">The sequence shown here is derived from an EMBL/GenBank/DDBJ whole genome shotgun (WGS) entry which is preliminary data.</text>
</comment>
<dbReference type="GO" id="GO:0009982">
    <property type="term" value="F:pseudouridine synthase activity"/>
    <property type="evidence" value="ECO:0007669"/>
    <property type="project" value="InterPro"/>
</dbReference>
<dbReference type="PANTHER" id="PTHR11142:SF5">
    <property type="entry name" value="TRNA PSEUDOURIDINE(38_39) SYNTHASE"/>
    <property type="match status" value="1"/>
</dbReference>
<feature type="domain" description="Pseudouridine synthase I TruA alpha/beta" evidence="4">
    <location>
        <begin position="217"/>
        <end position="330"/>
    </location>
</feature>
<keyword evidence="3" id="KW-0413">Isomerase</keyword>
<dbReference type="InterPro" id="IPR041707">
    <property type="entry name" value="Pus3-like"/>
</dbReference>
<reference evidence="5" key="1">
    <citation type="submission" date="2021-09" db="EMBL/GenBank/DDBJ databases">
        <authorList>
            <person name="Martin H S."/>
        </authorList>
    </citation>
    <scope>NUCLEOTIDE SEQUENCE</scope>
</reference>
<dbReference type="FunFam" id="3.30.70.580:FF:000007">
    <property type="entry name" value="tRNA pseudouridine synthase"/>
    <property type="match status" value="1"/>
</dbReference>
<protein>
    <submittedName>
        <fullName evidence="5">(African queen) hypothetical protein</fullName>
    </submittedName>
</protein>
<sequence length="508" mass="59281">MSNKINKLPPKQRKTKGLSREELMNMDKDELVDRIMQLEAHTTQLKNIISKSEPVTENIQGYNNQRKFDFSKCNFRRVLLHIIYFGWDYHGLAVQEDSTQTIEHYLFNALVKSCLIESREQSQYHRCGRTDKGVSAFGQIISISLRSKLEPSSTNYSSEIQYCKILNRLFPREIKAVAWMPIPDDRPDFSARFDCKGRQYKYYFPKSNLNITAMREACRHLVGSHDFRHLCKMDVGNGVTEFIRRVVSADIIGLDKDCEQTTSMYALVIEGNAFLWHQIRCIMGVLLLVGQGHERPNIIEELLDVEANPRKPQYNMALDLPLNLFRCTYDVKSHWVYDEEELKYIITNLQADWTMYNIKSTMIKDAVEHLEGVLYDLSKERKKCERDREYNNLGGKEMQDNEHIALEGDQDICKEDKNLEELGGKEKENDNNTCERDSELKNVGGKETEDVCEGDRIISHAECLLQGVKPRIYTPLFKRQTCSSLQERLQYYRKKRKVGEYSDDEEIK</sequence>
<dbReference type="InterPro" id="IPR020095">
    <property type="entry name" value="PsdUridine_synth_TruA_C"/>
</dbReference>
<dbReference type="AlphaFoldDB" id="A0A8J2W7Z1"/>
<dbReference type="InterPro" id="IPR020094">
    <property type="entry name" value="TruA/RsuA/RluB/E/F_N"/>
</dbReference>
<evidence type="ECO:0000256" key="2">
    <source>
        <dbReference type="ARBA" id="ARBA00022694"/>
    </source>
</evidence>
<evidence type="ECO:0000313" key="5">
    <source>
        <dbReference type="EMBL" id="CAG9576913.1"/>
    </source>
</evidence>
<evidence type="ECO:0000256" key="1">
    <source>
        <dbReference type="ARBA" id="ARBA00009375"/>
    </source>
</evidence>
<dbReference type="Pfam" id="PF01416">
    <property type="entry name" value="PseudoU_synth_1"/>
    <property type="match status" value="1"/>
</dbReference>
<dbReference type="GO" id="GO:0031119">
    <property type="term" value="P:tRNA pseudouridine synthesis"/>
    <property type="evidence" value="ECO:0007669"/>
    <property type="project" value="TreeGrafter"/>
</dbReference>
<dbReference type="GO" id="GO:0005737">
    <property type="term" value="C:cytoplasm"/>
    <property type="evidence" value="ECO:0007669"/>
    <property type="project" value="TreeGrafter"/>
</dbReference>
<accession>A0A8J2W7Z1</accession>
<dbReference type="InterPro" id="IPR001406">
    <property type="entry name" value="PsdUridine_synth_TruA"/>
</dbReference>
<dbReference type="GO" id="GO:0003723">
    <property type="term" value="F:RNA binding"/>
    <property type="evidence" value="ECO:0007669"/>
    <property type="project" value="InterPro"/>
</dbReference>
<evidence type="ECO:0000259" key="4">
    <source>
        <dbReference type="Pfam" id="PF01416"/>
    </source>
</evidence>
<dbReference type="Proteomes" id="UP000789524">
    <property type="component" value="Unassembled WGS sequence"/>
</dbReference>
<dbReference type="Gene3D" id="3.30.70.580">
    <property type="entry name" value="Pseudouridine synthase I, catalytic domain, N-terminal subdomain"/>
    <property type="match status" value="1"/>
</dbReference>
<dbReference type="OrthoDB" id="25767at2759"/>
<dbReference type="InterPro" id="IPR020103">
    <property type="entry name" value="PsdUridine_synth_cat_dom_sf"/>
</dbReference>
<dbReference type="CDD" id="cd02569">
    <property type="entry name" value="PseudoU_synth_ScPus3"/>
    <property type="match status" value="1"/>
</dbReference>
<name>A0A8J2W7Z1_9NEOP</name>
<keyword evidence="6" id="KW-1185">Reference proteome</keyword>
<dbReference type="EMBL" id="CAKASE010000075">
    <property type="protein sequence ID" value="CAG9576913.1"/>
    <property type="molecule type" value="Genomic_DNA"/>
</dbReference>
<dbReference type="GO" id="GO:1990481">
    <property type="term" value="P:mRNA pseudouridine synthesis"/>
    <property type="evidence" value="ECO:0007669"/>
    <property type="project" value="TreeGrafter"/>
</dbReference>
<gene>
    <name evidence="5" type="ORF">DCHRY22_LOCUS12083</name>
</gene>
<dbReference type="InterPro" id="IPR020097">
    <property type="entry name" value="PsdUridine_synth_TruA_a/b_dom"/>
</dbReference>
<dbReference type="PANTHER" id="PTHR11142">
    <property type="entry name" value="PSEUDOURIDYLATE SYNTHASE"/>
    <property type="match status" value="1"/>
</dbReference>
<dbReference type="HAMAP" id="MF_00171">
    <property type="entry name" value="TruA"/>
    <property type="match status" value="1"/>
</dbReference>
<comment type="similarity">
    <text evidence="1">Belongs to the tRNA pseudouridine synthase TruA family.</text>
</comment>
<evidence type="ECO:0000313" key="6">
    <source>
        <dbReference type="Proteomes" id="UP000789524"/>
    </source>
</evidence>
<keyword evidence="2" id="KW-0819">tRNA processing</keyword>